<dbReference type="RefSeq" id="WP_147283062.1">
    <property type="nucleotide sequence ID" value="NZ_QPJK01000019.1"/>
</dbReference>
<evidence type="ECO:0000259" key="12">
    <source>
        <dbReference type="PROSITE" id="PS50110"/>
    </source>
</evidence>
<evidence type="ECO:0000256" key="6">
    <source>
        <dbReference type="ARBA" id="ARBA00022840"/>
    </source>
</evidence>
<keyword evidence="7" id="KW-1133">Transmembrane helix</keyword>
<evidence type="ECO:0000256" key="10">
    <source>
        <dbReference type="PROSITE-ProRule" id="PRU00110"/>
    </source>
</evidence>
<keyword evidence="2" id="KW-1003">Cell membrane</keyword>
<evidence type="ECO:0000259" key="13">
    <source>
        <dbReference type="PROSITE" id="PS50894"/>
    </source>
</evidence>
<evidence type="ECO:0000256" key="2">
    <source>
        <dbReference type="ARBA" id="ARBA00022475"/>
    </source>
</evidence>
<evidence type="ECO:0000256" key="11">
    <source>
        <dbReference type="PROSITE-ProRule" id="PRU00169"/>
    </source>
</evidence>
<dbReference type="Pfam" id="PF00072">
    <property type="entry name" value="Response_reg"/>
    <property type="match status" value="2"/>
</dbReference>
<dbReference type="EMBL" id="QPJK01000019">
    <property type="protein sequence ID" value="RCW63396.1"/>
    <property type="molecule type" value="Genomic_DNA"/>
</dbReference>
<evidence type="ECO:0000256" key="4">
    <source>
        <dbReference type="ARBA" id="ARBA00022692"/>
    </source>
</evidence>
<dbReference type="InterPro" id="IPR008207">
    <property type="entry name" value="Sig_transdc_His_kin_Hpt_dom"/>
</dbReference>
<dbReference type="SMART" id="SM00073">
    <property type="entry name" value="HPT"/>
    <property type="match status" value="1"/>
</dbReference>
<evidence type="ECO:0000256" key="9">
    <source>
        <dbReference type="ARBA" id="ARBA00023136"/>
    </source>
</evidence>
<comment type="caution">
    <text evidence="14">The sequence shown here is derived from an EMBL/GenBank/DDBJ whole genome shotgun (WGS) entry which is preliminary data.</text>
</comment>
<keyword evidence="9" id="KW-0472">Membrane</keyword>
<gene>
    <name evidence="14" type="ORF">DES41_1191</name>
</gene>
<evidence type="ECO:0000256" key="1">
    <source>
        <dbReference type="ARBA" id="ARBA00004651"/>
    </source>
</evidence>
<feature type="domain" description="Response regulatory" evidence="12">
    <location>
        <begin position="1"/>
        <end position="119"/>
    </location>
</feature>
<feature type="modified residue" description="Phosphohistidine" evidence="10">
    <location>
        <position position="341"/>
    </location>
</feature>
<dbReference type="PANTHER" id="PTHR45339">
    <property type="entry name" value="HYBRID SIGNAL TRANSDUCTION HISTIDINE KINASE J"/>
    <property type="match status" value="1"/>
</dbReference>
<evidence type="ECO:0000313" key="15">
    <source>
        <dbReference type="Proteomes" id="UP000252884"/>
    </source>
</evidence>
<dbReference type="GO" id="GO:0000160">
    <property type="term" value="P:phosphorelay signal transduction system"/>
    <property type="evidence" value="ECO:0007669"/>
    <property type="project" value="UniProtKB-KW"/>
</dbReference>
<dbReference type="InterPro" id="IPR011006">
    <property type="entry name" value="CheY-like_superfamily"/>
</dbReference>
<dbReference type="GO" id="GO:0004672">
    <property type="term" value="F:protein kinase activity"/>
    <property type="evidence" value="ECO:0007669"/>
    <property type="project" value="UniProtKB-ARBA"/>
</dbReference>
<keyword evidence="3 11" id="KW-0597">Phosphoprotein</keyword>
<dbReference type="PROSITE" id="PS50894">
    <property type="entry name" value="HPT"/>
    <property type="match status" value="1"/>
</dbReference>
<dbReference type="Pfam" id="PF01627">
    <property type="entry name" value="Hpt"/>
    <property type="match status" value="1"/>
</dbReference>
<dbReference type="GO" id="GO:0005886">
    <property type="term" value="C:plasma membrane"/>
    <property type="evidence" value="ECO:0007669"/>
    <property type="project" value="UniProtKB-SubCell"/>
</dbReference>
<keyword evidence="15" id="KW-1185">Reference proteome</keyword>
<dbReference type="PROSITE" id="PS50110">
    <property type="entry name" value="RESPONSE_REGULATORY"/>
    <property type="match status" value="2"/>
</dbReference>
<dbReference type="CDD" id="cd17546">
    <property type="entry name" value="REC_hyHK_CKI1_RcsC-like"/>
    <property type="match status" value="2"/>
</dbReference>
<dbReference type="OrthoDB" id="9179585at2"/>
<evidence type="ECO:0000256" key="5">
    <source>
        <dbReference type="ARBA" id="ARBA00022741"/>
    </source>
</evidence>
<dbReference type="PANTHER" id="PTHR45339:SF1">
    <property type="entry name" value="HYBRID SIGNAL TRANSDUCTION HISTIDINE KINASE J"/>
    <property type="match status" value="1"/>
</dbReference>
<dbReference type="InterPro" id="IPR001789">
    <property type="entry name" value="Sig_transdc_resp-reg_receiver"/>
</dbReference>
<keyword evidence="5" id="KW-0547">Nucleotide-binding</keyword>
<feature type="modified residue" description="4-aspartylphosphate" evidence="11">
    <location>
        <position position="194"/>
    </location>
</feature>
<dbReference type="GO" id="GO:0005524">
    <property type="term" value="F:ATP binding"/>
    <property type="evidence" value="ECO:0007669"/>
    <property type="project" value="UniProtKB-KW"/>
</dbReference>
<name>A0A368X873_9BURK</name>
<evidence type="ECO:0000313" key="14">
    <source>
        <dbReference type="EMBL" id="RCW63396.1"/>
    </source>
</evidence>
<comment type="subcellular location">
    <subcellularLocation>
        <location evidence="1">Cell membrane</location>
        <topology evidence="1">Multi-pass membrane protein</topology>
    </subcellularLocation>
</comment>
<dbReference type="SMART" id="SM00448">
    <property type="entry name" value="REC"/>
    <property type="match status" value="2"/>
</dbReference>
<feature type="domain" description="HPt" evidence="13">
    <location>
        <begin position="302"/>
        <end position="393"/>
    </location>
</feature>
<accession>A0A368X873</accession>
<dbReference type="Proteomes" id="UP000252884">
    <property type="component" value="Unassembled WGS sequence"/>
</dbReference>
<dbReference type="AlphaFoldDB" id="A0A368X873"/>
<keyword evidence="6" id="KW-0067">ATP-binding</keyword>
<evidence type="ECO:0000256" key="7">
    <source>
        <dbReference type="ARBA" id="ARBA00022989"/>
    </source>
</evidence>
<dbReference type="SUPFAM" id="SSF47226">
    <property type="entry name" value="Histidine-containing phosphotransfer domain, HPT domain"/>
    <property type="match status" value="1"/>
</dbReference>
<evidence type="ECO:0000256" key="3">
    <source>
        <dbReference type="ARBA" id="ARBA00022553"/>
    </source>
</evidence>
<feature type="non-terminal residue" evidence="14">
    <location>
        <position position="1"/>
    </location>
</feature>
<keyword evidence="8" id="KW-0902">Two-component regulatory system</keyword>
<dbReference type="SUPFAM" id="SSF52172">
    <property type="entry name" value="CheY-like"/>
    <property type="match status" value="2"/>
</dbReference>
<protein>
    <submittedName>
        <fullName evidence="14">Hpt domain-containing protein</fullName>
    </submittedName>
</protein>
<reference evidence="14 15" key="1">
    <citation type="submission" date="2018-07" db="EMBL/GenBank/DDBJ databases">
        <title>Genomic Encyclopedia of Type Strains, Phase IV (KMG-IV): sequencing the most valuable type-strain genomes for metagenomic binning, comparative biology and taxonomic classification.</title>
        <authorList>
            <person name="Goeker M."/>
        </authorList>
    </citation>
    <scope>NUCLEOTIDE SEQUENCE [LARGE SCALE GENOMIC DNA]</scope>
    <source>
        <strain evidence="14 15">DSM 21634</strain>
    </source>
</reference>
<proteinExistence type="predicted"/>
<sequence>RALVVDDNDAARELMGTQLSGMGFAVDTVGSGEDALAAVARAQSGKPYGLMVVDWQMPGMDGIETAKRVRGLNDGLRIVMATAYGRDEVRAHADEAGIEAFVVKPVSASALVDALMTALVPNTAPSSRAVQIQEIAPDLLRGVRLLLAEDNEINQQIAIELLEGAGATVRVAGNGKEAFDLVQAGESFDAVLMDLQMPVMGGLEATGLIRADARFATLPIIAMTAHAMVEERERCLAAGMVDHITKPLDPPSMFKALLRWVQARPVEAAAARPDAPAPQAEHDLPDIAGLDLAAGLRRVGGNRALYLRLLHQFADGQADVVQRIEAALAGGKREEAERAAHTVRGVAGNMGLASLQTAAAALEESLRHGRDVSAALAAFGAELSACVQALRAAWGAQSAQAVPVAAAPAIDAAEAAGHAQQFARLLADCDAQAEDYLAAHRGALVQICGAEAVAATALAVQAFDFDAALQAVRDAAAQQGVVIEATA</sequence>
<dbReference type="InterPro" id="IPR036641">
    <property type="entry name" value="HPT_dom_sf"/>
</dbReference>
<organism evidence="14 15">
    <name type="scientific">Pseudorhodoferax soli</name>
    <dbReference type="NCBI Taxonomy" id="545864"/>
    <lineage>
        <taxon>Bacteria</taxon>
        <taxon>Pseudomonadati</taxon>
        <taxon>Pseudomonadota</taxon>
        <taxon>Betaproteobacteria</taxon>
        <taxon>Burkholderiales</taxon>
        <taxon>Comamonadaceae</taxon>
    </lineage>
</organism>
<dbReference type="Gene3D" id="3.40.50.2300">
    <property type="match status" value="2"/>
</dbReference>
<dbReference type="CDD" id="cd00088">
    <property type="entry name" value="HPT"/>
    <property type="match status" value="1"/>
</dbReference>
<feature type="modified residue" description="4-aspartylphosphate" evidence="11">
    <location>
        <position position="54"/>
    </location>
</feature>
<feature type="domain" description="Response regulatory" evidence="12">
    <location>
        <begin position="144"/>
        <end position="261"/>
    </location>
</feature>
<dbReference type="Gene3D" id="1.20.120.160">
    <property type="entry name" value="HPT domain"/>
    <property type="match status" value="1"/>
</dbReference>
<keyword evidence="4" id="KW-0812">Transmembrane</keyword>
<evidence type="ECO:0000256" key="8">
    <source>
        <dbReference type="ARBA" id="ARBA00023012"/>
    </source>
</evidence>